<evidence type="ECO:0000313" key="1">
    <source>
        <dbReference type="EMBL" id="CAB3713254.1"/>
    </source>
</evidence>
<reference evidence="1 2" key="1">
    <citation type="submission" date="2020-04" db="EMBL/GenBank/DDBJ databases">
        <authorList>
            <person name="De Canck E."/>
        </authorList>
    </citation>
    <scope>NUCLEOTIDE SEQUENCE [LARGE SCALE GENOMIC DNA]</scope>
    <source>
        <strain evidence="1 2">LMG 22037</strain>
    </source>
</reference>
<evidence type="ECO:0000313" key="2">
    <source>
        <dbReference type="Proteomes" id="UP000494249"/>
    </source>
</evidence>
<proteinExistence type="predicted"/>
<organism evidence="1 2">
    <name type="scientific">Paraburkholderia phenoliruptrix</name>
    <dbReference type="NCBI Taxonomy" id="252970"/>
    <lineage>
        <taxon>Bacteria</taxon>
        <taxon>Pseudomonadati</taxon>
        <taxon>Pseudomonadota</taxon>
        <taxon>Betaproteobacteria</taxon>
        <taxon>Burkholderiales</taxon>
        <taxon>Burkholderiaceae</taxon>
        <taxon>Paraburkholderia</taxon>
    </lineage>
</organism>
<protein>
    <submittedName>
        <fullName evidence="1">Uncharacterized protein</fullName>
    </submittedName>
</protein>
<dbReference type="EMBL" id="CADIKB010000022">
    <property type="protein sequence ID" value="CAB3713254.1"/>
    <property type="molecule type" value="Genomic_DNA"/>
</dbReference>
<name>A0A6J5BNN6_9BURK</name>
<accession>A0A6J5BNN6</accession>
<dbReference type="Proteomes" id="UP000494249">
    <property type="component" value="Unassembled WGS sequence"/>
</dbReference>
<dbReference type="AlphaFoldDB" id="A0A6J5BNN6"/>
<gene>
    <name evidence="1" type="ORF">LMG22037_04196</name>
</gene>
<sequence length="91" mass="9481">MSWLAILWKNDIMKKTIAVYWPLALVAGLAAAGYLQISDDVAARGAQAPLAADQLTAELARAVSYGMIDDASSAAAKPLRAVTALPLPQAS</sequence>